<dbReference type="InterPro" id="IPR008278">
    <property type="entry name" value="4-PPantetheinyl_Trfase_dom"/>
</dbReference>
<comment type="catalytic activity">
    <reaction evidence="8">
        <text>apo-[ACP] + CoA = holo-[ACP] + adenosine 3',5'-bisphosphate + H(+)</text>
        <dbReference type="Rhea" id="RHEA:12068"/>
        <dbReference type="Rhea" id="RHEA-COMP:9685"/>
        <dbReference type="Rhea" id="RHEA-COMP:9690"/>
        <dbReference type="ChEBI" id="CHEBI:15378"/>
        <dbReference type="ChEBI" id="CHEBI:29999"/>
        <dbReference type="ChEBI" id="CHEBI:57287"/>
        <dbReference type="ChEBI" id="CHEBI:58343"/>
        <dbReference type="ChEBI" id="CHEBI:64479"/>
        <dbReference type="EC" id="2.7.8.7"/>
    </reaction>
</comment>
<dbReference type="Gene3D" id="3.90.470.20">
    <property type="entry name" value="4'-phosphopantetheinyl transferase domain"/>
    <property type="match status" value="1"/>
</dbReference>
<keyword evidence="2 8" id="KW-0808">Transferase</keyword>
<name>A0A2P1NMA8_9BURK</name>
<keyword evidence="6 8" id="KW-0443">Lipid metabolism</keyword>
<evidence type="ECO:0000313" key="11">
    <source>
        <dbReference type="Proteomes" id="UP000241829"/>
    </source>
</evidence>
<feature type="binding site" evidence="8">
    <location>
        <position position="19"/>
    </location>
    <ligand>
        <name>Mg(2+)</name>
        <dbReference type="ChEBI" id="CHEBI:18420"/>
    </ligand>
</feature>
<dbReference type="EMBL" id="CP027792">
    <property type="protein sequence ID" value="AVP58189.1"/>
    <property type="molecule type" value="Genomic_DNA"/>
</dbReference>
<evidence type="ECO:0000256" key="7">
    <source>
        <dbReference type="ARBA" id="ARBA00023160"/>
    </source>
</evidence>
<evidence type="ECO:0000256" key="5">
    <source>
        <dbReference type="ARBA" id="ARBA00022842"/>
    </source>
</evidence>
<dbReference type="GO" id="GO:0006633">
    <property type="term" value="P:fatty acid biosynthetic process"/>
    <property type="evidence" value="ECO:0007669"/>
    <property type="project" value="UniProtKB-UniRule"/>
</dbReference>
<evidence type="ECO:0000256" key="3">
    <source>
        <dbReference type="ARBA" id="ARBA00022723"/>
    </source>
</evidence>
<comment type="similarity">
    <text evidence="8">Belongs to the P-Pant transferase superfamily. AcpS family.</text>
</comment>
<evidence type="ECO:0000259" key="9">
    <source>
        <dbReference type="Pfam" id="PF01648"/>
    </source>
</evidence>
<keyword evidence="1 8" id="KW-0444">Lipid biosynthesis</keyword>
<accession>A0A2P1NMA8</accession>
<dbReference type="Pfam" id="PF01648">
    <property type="entry name" value="ACPS"/>
    <property type="match status" value="1"/>
</dbReference>
<keyword evidence="8" id="KW-0963">Cytoplasm</keyword>
<keyword evidence="5 8" id="KW-0460">Magnesium</keyword>
<comment type="subcellular location">
    <subcellularLocation>
        <location evidence="8">Cytoplasm</location>
    </subcellularLocation>
</comment>
<keyword evidence="3 8" id="KW-0479">Metal-binding</keyword>
<dbReference type="HAMAP" id="MF_00101">
    <property type="entry name" value="AcpS"/>
    <property type="match status" value="1"/>
</dbReference>
<sequence>MTHNHQLSRFGNVVAHGIDVVDLADFSRLMNEQAGDFLDRYFTPGELATANEGGNRIERLASRFAIKEAVLKALGTGWGDGIAFTDVEVMSQRKGAPTVALHRRLVKIADEQGIVRWLVSASHTATVAMASVIALGS</sequence>
<evidence type="ECO:0000256" key="6">
    <source>
        <dbReference type="ARBA" id="ARBA00023098"/>
    </source>
</evidence>
<dbReference type="GO" id="GO:0000287">
    <property type="term" value="F:magnesium ion binding"/>
    <property type="evidence" value="ECO:0007669"/>
    <property type="project" value="UniProtKB-UniRule"/>
</dbReference>
<dbReference type="NCBIfam" id="TIGR00556">
    <property type="entry name" value="pantethn_trn"/>
    <property type="match status" value="1"/>
</dbReference>
<dbReference type="InterPro" id="IPR002582">
    <property type="entry name" value="ACPS"/>
</dbReference>
<organism evidence="10 11">
    <name type="scientific">Pulveribacter suum</name>
    <dbReference type="NCBI Taxonomy" id="2116657"/>
    <lineage>
        <taxon>Bacteria</taxon>
        <taxon>Pseudomonadati</taxon>
        <taxon>Pseudomonadota</taxon>
        <taxon>Betaproteobacteria</taxon>
        <taxon>Burkholderiales</taxon>
        <taxon>Comamonadaceae</taxon>
        <taxon>Pulveribacter</taxon>
    </lineage>
</organism>
<dbReference type="OrthoDB" id="517356at2"/>
<dbReference type="GO" id="GO:0008897">
    <property type="term" value="F:holo-[acyl-carrier-protein] synthase activity"/>
    <property type="evidence" value="ECO:0007669"/>
    <property type="project" value="UniProtKB-UniRule"/>
</dbReference>
<evidence type="ECO:0000313" key="10">
    <source>
        <dbReference type="EMBL" id="AVP58189.1"/>
    </source>
</evidence>
<dbReference type="EC" id="2.7.8.7" evidence="8"/>
<evidence type="ECO:0000256" key="4">
    <source>
        <dbReference type="ARBA" id="ARBA00022832"/>
    </source>
</evidence>
<dbReference type="Proteomes" id="UP000241829">
    <property type="component" value="Chromosome"/>
</dbReference>
<protein>
    <recommendedName>
        <fullName evidence="8">Holo-[acyl-carrier-protein] synthase</fullName>
        <shortName evidence="8">Holo-ACP synthase</shortName>
        <ecNumber evidence="8">2.7.8.7</ecNumber>
    </recommendedName>
    <alternativeName>
        <fullName evidence="8">4'-phosphopantetheinyl transferase AcpS</fullName>
    </alternativeName>
</protein>
<dbReference type="SUPFAM" id="SSF56214">
    <property type="entry name" value="4'-phosphopantetheinyl transferase"/>
    <property type="match status" value="1"/>
</dbReference>
<keyword evidence="4 8" id="KW-0276">Fatty acid metabolism</keyword>
<comment type="function">
    <text evidence="8">Transfers the 4'-phosphopantetheine moiety from coenzyme A to a Ser of acyl-carrier-protein.</text>
</comment>
<feature type="binding site" evidence="8">
    <location>
        <position position="68"/>
    </location>
    <ligand>
        <name>Mg(2+)</name>
        <dbReference type="ChEBI" id="CHEBI:18420"/>
    </ligand>
</feature>
<reference evidence="11" key="1">
    <citation type="submission" date="2018-03" db="EMBL/GenBank/DDBJ databases">
        <title>Genome sequencing of Melaminivora sp. strain SC2-7.</title>
        <authorList>
            <person name="Kim S.-J."/>
            <person name="Heo J."/>
            <person name="Ahn J.-H."/>
            <person name="Kwon S.-W."/>
        </authorList>
    </citation>
    <scope>NUCLEOTIDE SEQUENCE [LARGE SCALE GENOMIC DNA]</scope>
    <source>
        <strain evidence="11">SC2-7</strain>
    </source>
</reference>
<dbReference type="InterPro" id="IPR004568">
    <property type="entry name" value="Ppantetheine-prot_Trfase_dom"/>
</dbReference>
<evidence type="ECO:0000256" key="2">
    <source>
        <dbReference type="ARBA" id="ARBA00022679"/>
    </source>
</evidence>
<dbReference type="InterPro" id="IPR037143">
    <property type="entry name" value="4-PPantetheinyl_Trfase_dom_sf"/>
</dbReference>
<dbReference type="GO" id="GO:0005737">
    <property type="term" value="C:cytoplasm"/>
    <property type="evidence" value="ECO:0007669"/>
    <property type="project" value="UniProtKB-SubCell"/>
</dbReference>
<dbReference type="AlphaFoldDB" id="A0A2P1NMA8"/>
<dbReference type="NCBIfam" id="TIGR00516">
    <property type="entry name" value="acpS"/>
    <property type="match status" value="1"/>
</dbReference>
<keyword evidence="11" id="KW-1185">Reference proteome</keyword>
<dbReference type="KEGG" id="melm:C7H73_11295"/>
<proteinExistence type="inferred from homology"/>
<feature type="domain" description="4'-phosphopantetheinyl transferase" evidence="9">
    <location>
        <begin position="17"/>
        <end position="110"/>
    </location>
</feature>
<evidence type="ECO:0000256" key="8">
    <source>
        <dbReference type="HAMAP-Rule" id="MF_00101"/>
    </source>
</evidence>
<comment type="cofactor">
    <cofactor evidence="8">
        <name>Mg(2+)</name>
        <dbReference type="ChEBI" id="CHEBI:18420"/>
    </cofactor>
</comment>
<dbReference type="RefSeq" id="WP_106846742.1">
    <property type="nucleotide sequence ID" value="NZ_CP027792.1"/>
</dbReference>
<gene>
    <name evidence="8 10" type="primary">acpS</name>
    <name evidence="10" type="ORF">C7H73_11295</name>
</gene>
<keyword evidence="7 8" id="KW-0275">Fatty acid biosynthesis</keyword>
<evidence type="ECO:0000256" key="1">
    <source>
        <dbReference type="ARBA" id="ARBA00022516"/>
    </source>
</evidence>